<evidence type="ECO:0000256" key="3">
    <source>
        <dbReference type="ARBA" id="ARBA00022806"/>
    </source>
</evidence>
<dbReference type="AlphaFoldDB" id="A0A504YQ27"/>
<dbReference type="SMART" id="SM00487">
    <property type="entry name" value="DEXDc"/>
    <property type="match status" value="1"/>
</dbReference>
<dbReference type="GO" id="GO:0003724">
    <property type="term" value="F:RNA helicase activity"/>
    <property type="evidence" value="ECO:0007669"/>
    <property type="project" value="UniProtKB-EC"/>
</dbReference>
<dbReference type="InterPro" id="IPR027417">
    <property type="entry name" value="P-loop_NTPase"/>
</dbReference>
<dbReference type="FunFam" id="3.40.50.300:FF:000354">
    <property type="entry name" value="ATP-dependent RNA helicase SKI2"/>
    <property type="match status" value="1"/>
</dbReference>
<dbReference type="Gene3D" id="3.40.50.300">
    <property type="entry name" value="P-loop containing nucleotide triphosphate hydrolases"/>
    <property type="match status" value="1"/>
</dbReference>
<keyword evidence="9" id="KW-1185">Reference proteome</keyword>
<dbReference type="InterPro" id="IPR050699">
    <property type="entry name" value="RNA-DNA_Helicase"/>
</dbReference>
<organism evidence="8 9">
    <name type="scientific">Fasciola gigantica</name>
    <name type="common">Giant liver fluke</name>
    <dbReference type="NCBI Taxonomy" id="46835"/>
    <lineage>
        <taxon>Eukaryota</taxon>
        <taxon>Metazoa</taxon>
        <taxon>Spiralia</taxon>
        <taxon>Lophotrochozoa</taxon>
        <taxon>Platyhelminthes</taxon>
        <taxon>Trematoda</taxon>
        <taxon>Digenea</taxon>
        <taxon>Plagiorchiida</taxon>
        <taxon>Echinostomata</taxon>
        <taxon>Echinostomatoidea</taxon>
        <taxon>Fasciolidae</taxon>
        <taxon>Fasciola</taxon>
    </lineage>
</organism>
<evidence type="ECO:0000256" key="5">
    <source>
        <dbReference type="ARBA" id="ARBA00047984"/>
    </source>
</evidence>
<keyword evidence="1" id="KW-0547">Nucleotide-binding</keyword>
<keyword evidence="6" id="KW-0472">Membrane</keyword>
<accession>A0A504YQ27</accession>
<keyword evidence="2" id="KW-0378">Hydrolase</keyword>
<dbReference type="PANTHER" id="PTHR12131:SF1">
    <property type="entry name" value="ATP-DEPENDENT RNA HELICASE SUPV3L1, MITOCHONDRIAL-RELATED"/>
    <property type="match status" value="1"/>
</dbReference>
<feature type="transmembrane region" description="Helical" evidence="6">
    <location>
        <begin position="428"/>
        <end position="452"/>
    </location>
</feature>
<reference evidence="8 9" key="1">
    <citation type="submission" date="2019-04" db="EMBL/GenBank/DDBJ databases">
        <title>Annotation for the trematode Fasciola gigantica.</title>
        <authorList>
            <person name="Choi Y.-J."/>
        </authorList>
    </citation>
    <scope>NUCLEOTIDE SEQUENCE [LARGE SCALE GENOMIC DNA]</scope>
    <source>
        <strain evidence="8">Uganda_cow_1</strain>
    </source>
</reference>
<dbReference type="GO" id="GO:0055087">
    <property type="term" value="C:Ski complex"/>
    <property type="evidence" value="ECO:0007669"/>
    <property type="project" value="TreeGrafter"/>
</dbReference>
<keyword evidence="6" id="KW-0812">Transmembrane</keyword>
<dbReference type="EMBL" id="SUNJ01009914">
    <property type="protein sequence ID" value="TPP60037.1"/>
    <property type="molecule type" value="Genomic_DNA"/>
</dbReference>
<dbReference type="PROSITE" id="PS51192">
    <property type="entry name" value="HELICASE_ATP_BIND_1"/>
    <property type="match status" value="1"/>
</dbReference>
<dbReference type="GO" id="GO:0016787">
    <property type="term" value="F:hydrolase activity"/>
    <property type="evidence" value="ECO:0007669"/>
    <property type="project" value="UniProtKB-KW"/>
</dbReference>
<evidence type="ECO:0000256" key="6">
    <source>
        <dbReference type="SAM" id="Phobius"/>
    </source>
</evidence>
<evidence type="ECO:0000256" key="4">
    <source>
        <dbReference type="ARBA" id="ARBA00022840"/>
    </source>
</evidence>
<dbReference type="SUPFAM" id="SSF52540">
    <property type="entry name" value="P-loop containing nucleoside triphosphate hydrolases"/>
    <property type="match status" value="1"/>
</dbReference>
<evidence type="ECO:0000256" key="2">
    <source>
        <dbReference type="ARBA" id="ARBA00022801"/>
    </source>
</evidence>
<evidence type="ECO:0000313" key="9">
    <source>
        <dbReference type="Proteomes" id="UP000316759"/>
    </source>
</evidence>
<keyword evidence="6" id="KW-1133">Transmembrane helix</keyword>
<feature type="domain" description="Helicase ATP-binding" evidence="7">
    <location>
        <begin position="223"/>
        <end position="380"/>
    </location>
</feature>
<name>A0A504YQ27_FASGI</name>
<gene>
    <name evidence="8" type="ORF">FGIG_12005</name>
</gene>
<protein>
    <submittedName>
        <fullName evidence="8">DEAD/DEAH box helicase</fullName>
    </submittedName>
</protein>
<comment type="caution">
    <text evidence="8">The sequence shown here is derived from an EMBL/GenBank/DDBJ whole genome shotgun (WGS) entry which is preliminary data.</text>
</comment>
<dbReference type="Proteomes" id="UP000316759">
    <property type="component" value="Unassembled WGS sequence"/>
</dbReference>
<dbReference type="InterPro" id="IPR011545">
    <property type="entry name" value="DEAD/DEAH_box_helicase_dom"/>
</dbReference>
<dbReference type="GO" id="GO:0070478">
    <property type="term" value="P:nuclear-transcribed mRNA catabolic process, 3'-5' exonucleolytic nonsense-mediated decay"/>
    <property type="evidence" value="ECO:0007669"/>
    <property type="project" value="TreeGrafter"/>
</dbReference>
<sequence>MSEADLLRRGFGFIELFGFLETPQTDEDPLGCIPKYPFPSDTILPSYTAFVSRSLIDGTLGDFYDNSRSPIDYVINPGLDSHLTDPDVSTILSEVVKFHDEVNRKIKGQFFLDEPVRAESEDTTNHFRRPDSNLWDRLLQDASASGLRELGITDSQSVHSFDFSHLELETQQLMKKRLRNTEPTRQFAIMEDSSKQLPEFSKLLKEPAYTWPFELDTFQKQAILCLENNQSVFVAAHTSAGKTVVAEYAAAMCRRRGSRVIYTSPIKALSNQKFHDFRRNLGDDVGLLTGDIKVATDSSLLIMTTEILHNMLCNSADAIRDLEIVIMDEVHYLNDAERGHVWEQIMIMLPKHVVLVMLSATVPNTLEFADWLGRIRGSEIHVVATDKRPVPLEHYLFTGLDGQATGKQLHLVVDRHGQFHVPGMSLSWPALISSVVYIYGLVYFTCCCLTWVDSVFENAV</sequence>
<evidence type="ECO:0000259" key="7">
    <source>
        <dbReference type="PROSITE" id="PS51192"/>
    </source>
</evidence>
<dbReference type="Pfam" id="PF00270">
    <property type="entry name" value="DEAD"/>
    <property type="match status" value="1"/>
</dbReference>
<dbReference type="OrthoDB" id="64767at2759"/>
<dbReference type="GO" id="GO:0003676">
    <property type="term" value="F:nucleic acid binding"/>
    <property type="evidence" value="ECO:0007669"/>
    <property type="project" value="InterPro"/>
</dbReference>
<proteinExistence type="predicted"/>
<comment type="catalytic activity">
    <reaction evidence="5">
        <text>ATP + H2O = ADP + phosphate + H(+)</text>
        <dbReference type="Rhea" id="RHEA:13065"/>
        <dbReference type="ChEBI" id="CHEBI:15377"/>
        <dbReference type="ChEBI" id="CHEBI:15378"/>
        <dbReference type="ChEBI" id="CHEBI:30616"/>
        <dbReference type="ChEBI" id="CHEBI:43474"/>
        <dbReference type="ChEBI" id="CHEBI:456216"/>
        <dbReference type="EC" id="3.6.4.13"/>
    </reaction>
</comment>
<keyword evidence="3 8" id="KW-0347">Helicase</keyword>
<evidence type="ECO:0000313" key="8">
    <source>
        <dbReference type="EMBL" id="TPP60037.1"/>
    </source>
</evidence>
<dbReference type="PANTHER" id="PTHR12131">
    <property type="entry name" value="ATP-DEPENDENT RNA AND DNA HELICASE"/>
    <property type="match status" value="1"/>
</dbReference>
<dbReference type="InterPro" id="IPR014001">
    <property type="entry name" value="Helicase_ATP-bd"/>
</dbReference>
<keyword evidence="4" id="KW-0067">ATP-binding</keyword>
<evidence type="ECO:0000256" key="1">
    <source>
        <dbReference type="ARBA" id="ARBA00022741"/>
    </source>
</evidence>
<dbReference type="STRING" id="46835.A0A504YQ27"/>
<dbReference type="GO" id="GO:0005524">
    <property type="term" value="F:ATP binding"/>
    <property type="evidence" value="ECO:0007669"/>
    <property type="project" value="UniProtKB-KW"/>
</dbReference>